<accession>A0A4C1WNT6</accession>
<name>A0A4C1WNT6_EUMVA</name>
<dbReference type="Proteomes" id="UP000299102">
    <property type="component" value="Unassembled WGS sequence"/>
</dbReference>
<feature type="compositionally biased region" description="Basic and acidic residues" evidence="1">
    <location>
        <begin position="15"/>
        <end position="24"/>
    </location>
</feature>
<organism evidence="2 3">
    <name type="scientific">Eumeta variegata</name>
    <name type="common">Bagworm moth</name>
    <name type="synonym">Eumeta japonica</name>
    <dbReference type="NCBI Taxonomy" id="151549"/>
    <lineage>
        <taxon>Eukaryota</taxon>
        <taxon>Metazoa</taxon>
        <taxon>Ecdysozoa</taxon>
        <taxon>Arthropoda</taxon>
        <taxon>Hexapoda</taxon>
        <taxon>Insecta</taxon>
        <taxon>Pterygota</taxon>
        <taxon>Neoptera</taxon>
        <taxon>Endopterygota</taxon>
        <taxon>Lepidoptera</taxon>
        <taxon>Glossata</taxon>
        <taxon>Ditrysia</taxon>
        <taxon>Tineoidea</taxon>
        <taxon>Psychidae</taxon>
        <taxon>Oiketicinae</taxon>
        <taxon>Eumeta</taxon>
    </lineage>
</organism>
<reference evidence="2 3" key="1">
    <citation type="journal article" date="2019" name="Commun. Biol.">
        <title>The bagworm genome reveals a unique fibroin gene that provides high tensile strength.</title>
        <authorList>
            <person name="Kono N."/>
            <person name="Nakamura H."/>
            <person name="Ohtoshi R."/>
            <person name="Tomita M."/>
            <person name="Numata K."/>
            <person name="Arakawa K."/>
        </authorList>
    </citation>
    <scope>NUCLEOTIDE SEQUENCE [LARGE SCALE GENOMIC DNA]</scope>
</reference>
<sequence length="68" mass="7327">MTIETGIEIESGTGAEHDNGPRTDVESVTVVAVKTERRISRSKRSPPSSTSLEVAIASQPQRPLSYCL</sequence>
<comment type="caution">
    <text evidence="2">The sequence shown here is derived from an EMBL/GenBank/DDBJ whole genome shotgun (WGS) entry which is preliminary data.</text>
</comment>
<keyword evidence="3" id="KW-1185">Reference proteome</keyword>
<dbReference type="AlphaFoldDB" id="A0A4C1WNT6"/>
<feature type="region of interest" description="Disordered" evidence="1">
    <location>
        <begin position="36"/>
        <end position="68"/>
    </location>
</feature>
<protein>
    <submittedName>
        <fullName evidence="2">Uncharacterized protein</fullName>
    </submittedName>
</protein>
<feature type="region of interest" description="Disordered" evidence="1">
    <location>
        <begin position="1"/>
        <end position="24"/>
    </location>
</feature>
<gene>
    <name evidence="2" type="ORF">EVAR_97052_1</name>
</gene>
<proteinExistence type="predicted"/>
<evidence type="ECO:0000313" key="3">
    <source>
        <dbReference type="Proteomes" id="UP000299102"/>
    </source>
</evidence>
<evidence type="ECO:0000313" key="2">
    <source>
        <dbReference type="EMBL" id="GBP51774.1"/>
    </source>
</evidence>
<dbReference type="EMBL" id="BGZK01000588">
    <property type="protein sequence ID" value="GBP51774.1"/>
    <property type="molecule type" value="Genomic_DNA"/>
</dbReference>
<evidence type="ECO:0000256" key="1">
    <source>
        <dbReference type="SAM" id="MobiDB-lite"/>
    </source>
</evidence>